<dbReference type="InterPro" id="IPR050327">
    <property type="entry name" value="Proton-linked_MCT"/>
</dbReference>
<feature type="transmembrane region" description="Helical" evidence="1">
    <location>
        <begin position="48"/>
        <end position="72"/>
    </location>
</feature>
<dbReference type="OrthoDB" id="2213137at2759"/>
<feature type="transmembrane region" description="Helical" evidence="1">
    <location>
        <begin position="150"/>
        <end position="170"/>
    </location>
</feature>
<evidence type="ECO:0000313" key="2">
    <source>
        <dbReference type="EMBL" id="ORY53019.1"/>
    </source>
</evidence>
<sequence length="377" mass="40518">MAAENDTPLSSSNTPDDTVFVASGKDVSMNIEEGATSALEFPDGGLQAWLVVGGSFIAHFVVYGMVYGFGIYNSYYIGLGIGSAFEVAMIGLMYGTGASLIYFPAVSLPSQYFEKKRGLATGIAVAGTGCGGLVFSVLTEKLISSVGLGWTLRITAILCFALMMLITPVMKTRLPRSVHTDFAFLKAPVFYYLLFACFLANWVMFVPLDFLPVCASQVVNLPLSDQSTIMAVYNACNILGRVVMVGSVFWWLGVNSYGSLLGFGALNGFFDGERKFDGSLVEPNKHYLPKSLGAFWGLFPVVVASVFGADSSLATMLATLYTLLALGNFGSAPMSGFIEEKYGMNAMIIYTGVFSVLAAVFGTAARFTLAREWMKRV</sequence>
<name>A0A1Y2D159_9FUNG</name>
<feature type="transmembrane region" description="Helical" evidence="1">
    <location>
        <begin position="190"/>
        <end position="211"/>
    </location>
</feature>
<dbReference type="Gene3D" id="1.20.1250.20">
    <property type="entry name" value="MFS general substrate transporter like domains"/>
    <property type="match status" value="1"/>
</dbReference>
<reference evidence="2 3" key="1">
    <citation type="submission" date="2016-07" db="EMBL/GenBank/DDBJ databases">
        <title>Pervasive Adenine N6-methylation of Active Genes in Fungi.</title>
        <authorList>
            <consortium name="DOE Joint Genome Institute"/>
            <person name="Mondo S.J."/>
            <person name="Dannebaum R.O."/>
            <person name="Kuo R.C."/>
            <person name="Labutti K."/>
            <person name="Haridas S."/>
            <person name="Kuo A."/>
            <person name="Salamov A."/>
            <person name="Ahrendt S.R."/>
            <person name="Lipzen A."/>
            <person name="Sullivan W."/>
            <person name="Andreopoulos W.B."/>
            <person name="Clum A."/>
            <person name="Lindquist E."/>
            <person name="Daum C."/>
            <person name="Ramamoorthy G.K."/>
            <person name="Gryganskyi A."/>
            <person name="Culley D."/>
            <person name="Magnuson J.K."/>
            <person name="James T.Y."/>
            <person name="O'Malley M.A."/>
            <person name="Stajich J.E."/>
            <person name="Spatafora J.W."/>
            <person name="Visel A."/>
            <person name="Grigoriev I.V."/>
        </authorList>
    </citation>
    <scope>NUCLEOTIDE SEQUENCE [LARGE SCALE GENOMIC DNA]</scope>
    <source>
        <strain evidence="2 3">JEL800</strain>
    </source>
</reference>
<dbReference type="EMBL" id="MCGO01000002">
    <property type="protein sequence ID" value="ORY53019.1"/>
    <property type="molecule type" value="Genomic_DNA"/>
</dbReference>
<comment type="caution">
    <text evidence="2">The sequence shown here is derived from an EMBL/GenBank/DDBJ whole genome shotgun (WGS) entry which is preliminary data.</text>
</comment>
<dbReference type="InterPro" id="IPR036259">
    <property type="entry name" value="MFS_trans_sf"/>
</dbReference>
<dbReference type="PANTHER" id="PTHR11360">
    <property type="entry name" value="MONOCARBOXYLATE TRANSPORTER"/>
    <property type="match status" value="1"/>
</dbReference>
<feature type="transmembrane region" description="Helical" evidence="1">
    <location>
        <begin position="292"/>
        <end position="309"/>
    </location>
</feature>
<organism evidence="2 3">
    <name type="scientific">Rhizoclosmatium globosum</name>
    <dbReference type="NCBI Taxonomy" id="329046"/>
    <lineage>
        <taxon>Eukaryota</taxon>
        <taxon>Fungi</taxon>
        <taxon>Fungi incertae sedis</taxon>
        <taxon>Chytridiomycota</taxon>
        <taxon>Chytridiomycota incertae sedis</taxon>
        <taxon>Chytridiomycetes</taxon>
        <taxon>Chytridiales</taxon>
        <taxon>Chytriomycetaceae</taxon>
        <taxon>Rhizoclosmatium</taxon>
    </lineage>
</organism>
<keyword evidence="1" id="KW-0472">Membrane</keyword>
<evidence type="ECO:0000313" key="3">
    <source>
        <dbReference type="Proteomes" id="UP000193642"/>
    </source>
</evidence>
<dbReference type="AlphaFoldDB" id="A0A1Y2D159"/>
<dbReference type="Proteomes" id="UP000193642">
    <property type="component" value="Unassembled WGS sequence"/>
</dbReference>
<feature type="transmembrane region" description="Helical" evidence="1">
    <location>
        <begin position="316"/>
        <end position="335"/>
    </location>
</feature>
<keyword evidence="3" id="KW-1185">Reference proteome</keyword>
<dbReference type="PANTHER" id="PTHR11360:SF284">
    <property type="entry name" value="EG:103B4.3 PROTEIN-RELATED"/>
    <property type="match status" value="1"/>
</dbReference>
<feature type="transmembrane region" description="Helical" evidence="1">
    <location>
        <begin position="118"/>
        <end position="138"/>
    </location>
</feature>
<proteinExistence type="predicted"/>
<gene>
    <name evidence="2" type="ORF">BCR33DRAFT_711408</name>
</gene>
<accession>A0A1Y2D159</accession>
<keyword evidence="1" id="KW-0812">Transmembrane</keyword>
<evidence type="ECO:0000256" key="1">
    <source>
        <dbReference type="SAM" id="Phobius"/>
    </source>
</evidence>
<dbReference type="SUPFAM" id="SSF103473">
    <property type="entry name" value="MFS general substrate transporter"/>
    <property type="match status" value="1"/>
</dbReference>
<keyword evidence="1" id="KW-1133">Transmembrane helix</keyword>
<protein>
    <submittedName>
        <fullName evidence="2">MFS general substrate transporter</fullName>
    </submittedName>
</protein>
<feature type="transmembrane region" description="Helical" evidence="1">
    <location>
        <begin position="84"/>
        <end position="106"/>
    </location>
</feature>
<feature type="transmembrane region" description="Helical" evidence="1">
    <location>
        <begin position="347"/>
        <end position="369"/>
    </location>
</feature>